<feature type="compositionally biased region" description="Polar residues" evidence="1">
    <location>
        <begin position="67"/>
        <end position="78"/>
    </location>
</feature>
<evidence type="ECO:0000313" key="2">
    <source>
        <dbReference type="EMBL" id="KAI1702220.1"/>
    </source>
</evidence>
<gene>
    <name evidence="2" type="ORF">DdX_15636</name>
</gene>
<name>A0AAD4MQJ6_9BILA</name>
<protein>
    <submittedName>
        <fullName evidence="2">Uncharacterized protein</fullName>
    </submittedName>
</protein>
<evidence type="ECO:0000256" key="1">
    <source>
        <dbReference type="SAM" id="MobiDB-lite"/>
    </source>
</evidence>
<organism evidence="2 3">
    <name type="scientific">Ditylenchus destructor</name>
    <dbReference type="NCBI Taxonomy" id="166010"/>
    <lineage>
        <taxon>Eukaryota</taxon>
        <taxon>Metazoa</taxon>
        <taxon>Ecdysozoa</taxon>
        <taxon>Nematoda</taxon>
        <taxon>Chromadorea</taxon>
        <taxon>Rhabditida</taxon>
        <taxon>Tylenchina</taxon>
        <taxon>Tylenchomorpha</taxon>
        <taxon>Sphaerularioidea</taxon>
        <taxon>Anguinidae</taxon>
        <taxon>Anguininae</taxon>
        <taxon>Ditylenchus</taxon>
    </lineage>
</organism>
<accession>A0AAD4MQJ6</accession>
<dbReference type="EMBL" id="JAKKPZ010000103">
    <property type="protein sequence ID" value="KAI1702220.1"/>
    <property type="molecule type" value="Genomic_DNA"/>
</dbReference>
<comment type="caution">
    <text evidence="2">The sequence shown here is derived from an EMBL/GenBank/DDBJ whole genome shotgun (WGS) entry which is preliminary data.</text>
</comment>
<evidence type="ECO:0000313" key="3">
    <source>
        <dbReference type="Proteomes" id="UP001201812"/>
    </source>
</evidence>
<feature type="region of interest" description="Disordered" evidence="1">
    <location>
        <begin position="66"/>
        <end position="89"/>
    </location>
</feature>
<dbReference type="Proteomes" id="UP001201812">
    <property type="component" value="Unassembled WGS sequence"/>
</dbReference>
<sequence length="172" mass="19703">MDVAERCLWLSAPLLFLTEVRHRTRKAKSRKRGLIISLREYNWNTRRGRVGRVETLDSSAKLYNLHQRPTNTTQAQPQNPKPTEKRNAKKIVKESKWSRPWTSYFSQINALISSHANPSRRMAPNTQADSSPYLLISSEEAIISKAFPIIRMASTCVAAIAKQQRIAENENN</sequence>
<proteinExistence type="predicted"/>
<reference evidence="2" key="1">
    <citation type="submission" date="2022-01" db="EMBL/GenBank/DDBJ databases">
        <title>Genome Sequence Resource for Two Populations of Ditylenchus destructor, the Migratory Endoparasitic Phytonematode.</title>
        <authorList>
            <person name="Zhang H."/>
            <person name="Lin R."/>
            <person name="Xie B."/>
        </authorList>
    </citation>
    <scope>NUCLEOTIDE SEQUENCE</scope>
    <source>
        <strain evidence="2">BazhouSP</strain>
    </source>
</reference>
<dbReference type="AlphaFoldDB" id="A0AAD4MQJ6"/>
<keyword evidence="3" id="KW-1185">Reference proteome</keyword>